<reference evidence="2" key="1">
    <citation type="journal article" date="2019" name="Int. J. Syst. Evol. Microbiol.">
        <title>The Global Catalogue of Microorganisms (GCM) 10K type strain sequencing project: providing services to taxonomists for standard genome sequencing and annotation.</title>
        <authorList>
            <consortium name="The Broad Institute Genomics Platform"/>
            <consortium name="The Broad Institute Genome Sequencing Center for Infectious Disease"/>
            <person name="Wu L."/>
            <person name="Ma J."/>
        </authorList>
    </citation>
    <scope>NUCLEOTIDE SEQUENCE [LARGE SCALE GENOMIC DNA]</scope>
    <source>
        <strain evidence="2">CGMCC 1.12859</strain>
    </source>
</reference>
<name>A0ABW2G2T1_9ACTN</name>
<dbReference type="Proteomes" id="UP001596435">
    <property type="component" value="Unassembled WGS sequence"/>
</dbReference>
<dbReference type="Pfam" id="PF18897">
    <property type="entry name" value="Gp3-like"/>
    <property type="match status" value="1"/>
</dbReference>
<gene>
    <name evidence="1" type="ORF">ACFQMG_23510</name>
</gene>
<protein>
    <submittedName>
        <fullName evidence="1">Uncharacterized protein</fullName>
    </submittedName>
</protein>
<evidence type="ECO:0000313" key="2">
    <source>
        <dbReference type="Proteomes" id="UP001596435"/>
    </source>
</evidence>
<sequence>MGTKTFNSGETGQDSRIIAGVFAAGKTDENRVPVGLSEWRIKTGSPIIADAVAELFGGTPQYIGSSRELHLAVDTRANTVPILMAGLNDLCVDMKLWNRGELVHHCDGVEFLSPAKKRGTPCGCPATLSERKNSARDFMGPSPSIEVTFRLADRPDLGEFQFKTGTWTLLGALEGVENDLAAVDGPALCELSLVRVDVVTKNGQNAHYMKPEIRVLGPAS</sequence>
<organism evidence="1 2">
    <name type="scientific">Kitasatospora paranensis</name>
    <dbReference type="NCBI Taxonomy" id="258053"/>
    <lineage>
        <taxon>Bacteria</taxon>
        <taxon>Bacillati</taxon>
        <taxon>Actinomycetota</taxon>
        <taxon>Actinomycetes</taxon>
        <taxon>Kitasatosporales</taxon>
        <taxon>Streptomycetaceae</taxon>
        <taxon>Kitasatospora</taxon>
    </lineage>
</organism>
<proteinExistence type="predicted"/>
<dbReference type="EMBL" id="JBHTAJ010000048">
    <property type="protein sequence ID" value="MFC7182522.1"/>
    <property type="molecule type" value="Genomic_DNA"/>
</dbReference>
<dbReference type="RefSeq" id="WP_345707516.1">
    <property type="nucleotide sequence ID" value="NZ_BAABKV010000001.1"/>
</dbReference>
<keyword evidence="2" id="KW-1185">Reference proteome</keyword>
<evidence type="ECO:0000313" key="1">
    <source>
        <dbReference type="EMBL" id="MFC7182522.1"/>
    </source>
</evidence>
<accession>A0ABW2G2T1</accession>
<dbReference type="InterPro" id="IPR043991">
    <property type="entry name" value="Gp3-like"/>
</dbReference>
<comment type="caution">
    <text evidence="1">The sequence shown here is derived from an EMBL/GenBank/DDBJ whole genome shotgun (WGS) entry which is preliminary data.</text>
</comment>